<dbReference type="SMART" id="SM00062">
    <property type="entry name" value="PBPb"/>
    <property type="match status" value="1"/>
</dbReference>
<dbReference type="Proteomes" id="UP001157156">
    <property type="component" value="Unassembled WGS sequence"/>
</dbReference>
<feature type="signal peptide" evidence="5">
    <location>
        <begin position="1"/>
        <end position="28"/>
    </location>
</feature>
<dbReference type="PANTHER" id="PTHR35936">
    <property type="entry name" value="MEMBRANE-BOUND LYTIC MUREIN TRANSGLYCOSYLASE F"/>
    <property type="match status" value="1"/>
</dbReference>
<protein>
    <submittedName>
        <fullName evidence="7">ABC transporter substrate-binding protein</fullName>
    </submittedName>
</protein>
<evidence type="ECO:0000259" key="6">
    <source>
        <dbReference type="SMART" id="SM00062"/>
    </source>
</evidence>
<keyword evidence="8" id="KW-1185">Reference proteome</keyword>
<evidence type="ECO:0000256" key="4">
    <source>
        <dbReference type="RuleBase" id="RU003744"/>
    </source>
</evidence>
<dbReference type="InterPro" id="IPR001638">
    <property type="entry name" value="Solute-binding_3/MltF_N"/>
</dbReference>
<name>A0ABQ6EP78_9VIBR</name>
<comment type="caution">
    <text evidence="7">The sequence shown here is derived from an EMBL/GenBank/DDBJ whole genome shotgun (WGS) entry which is preliminary data.</text>
</comment>
<comment type="similarity">
    <text evidence="2 4">Belongs to the bacterial solute-binding protein 3 family.</text>
</comment>
<dbReference type="PROSITE" id="PS01039">
    <property type="entry name" value="SBP_BACTERIAL_3"/>
    <property type="match status" value="1"/>
</dbReference>
<keyword evidence="3 5" id="KW-0732">Signal</keyword>
<evidence type="ECO:0000256" key="3">
    <source>
        <dbReference type="ARBA" id="ARBA00022729"/>
    </source>
</evidence>
<reference evidence="8" key="1">
    <citation type="journal article" date="2019" name="Int. J. Syst. Evol. Microbiol.">
        <title>The Global Catalogue of Microorganisms (GCM) 10K type strain sequencing project: providing services to taxonomists for standard genome sequencing and annotation.</title>
        <authorList>
            <consortium name="The Broad Institute Genomics Platform"/>
            <consortium name="The Broad Institute Genome Sequencing Center for Infectious Disease"/>
            <person name="Wu L."/>
            <person name="Ma J."/>
        </authorList>
    </citation>
    <scope>NUCLEOTIDE SEQUENCE [LARGE SCALE GENOMIC DNA]</scope>
    <source>
        <strain evidence="8">NBRC 111146</strain>
    </source>
</reference>
<evidence type="ECO:0000256" key="2">
    <source>
        <dbReference type="ARBA" id="ARBA00010333"/>
    </source>
</evidence>
<dbReference type="SUPFAM" id="SSF53850">
    <property type="entry name" value="Periplasmic binding protein-like II"/>
    <property type="match status" value="1"/>
</dbReference>
<feature type="domain" description="Solute-binding protein family 3/N-terminal" evidence="6">
    <location>
        <begin position="44"/>
        <end position="266"/>
    </location>
</feature>
<evidence type="ECO:0000256" key="1">
    <source>
        <dbReference type="ARBA" id="ARBA00004196"/>
    </source>
</evidence>
<dbReference type="InterPro" id="IPR018313">
    <property type="entry name" value="SBP_3_CS"/>
</dbReference>
<evidence type="ECO:0000313" key="7">
    <source>
        <dbReference type="EMBL" id="GLT14614.1"/>
    </source>
</evidence>
<proteinExistence type="inferred from homology"/>
<dbReference type="PANTHER" id="PTHR35936:SF19">
    <property type="entry name" value="AMINO-ACID-BINDING PROTEIN YXEM-RELATED"/>
    <property type="match status" value="1"/>
</dbReference>
<dbReference type="Gene3D" id="3.40.190.10">
    <property type="entry name" value="Periplasmic binding protein-like II"/>
    <property type="match status" value="2"/>
</dbReference>
<gene>
    <name evidence="7" type="ORF">GCM10007931_15890</name>
</gene>
<feature type="chain" id="PRO_5045867337" evidence="5">
    <location>
        <begin position="29"/>
        <end position="266"/>
    </location>
</feature>
<dbReference type="Pfam" id="PF00497">
    <property type="entry name" value="SBP_bac_3"/>
    <property type="match status" value="1"/>
</dbReference>
<sequence length="266" mass="29924">MEVNNMEKKQYWLTGRMCLLTICVSVMAQSVQARTWNEIKQSGELRIGLTGDYSPLSFRNKLGHLVGFDVDMTKNLAHSLGLTVKFVETSWPTLSADLMVDKFDIAAGGVTKTAQRQKQFALSNSVAKNGKIALSHCSKKLLFRTLDEIDQPNVKVVVNPGGTNEAYVNSHIKQAQIIRKKDNFDTLQAIRSNRADVMFTDLIEGKYYQNQEKGVFCIASEEVLAGTESHKVYMMDKSNTELLVKVNEWLAGNTKNRLAKQWEVVQ</sequence>
<dbReference type="EMBL" id="BSPV01000004">
    <property type="protein sequence ID" value="GLT14614.1"/>
    <property type="molecule type" value="Genomic_DNA"/>
</dbReference>
<evidence type="ECO:0000256" key="5">
    <source>
        <dbReference type="SAM" id="SignalP"/>
    </source>
</evidence>
<accession>A0ABQ6EP78</accession>
<comment type="subcellular location">
    <subcellularLocation>
        <location evidence="1">Cell envelope</location>
    </subcellularLocation>
</comment>
<evidence type="ECO:0000313" key="8">
    <source>
        <dbReference type="Proteomes" id="UP001157156"/>
    </source>
</evidence>
<organism evidence="7 8">
    <name type="scientific">Vibrio algivorus</name>
    <dbReference type="NCBI Taxonomy" id="1667024"/>
    <lineage>
        <taxon>Bacteria</taxon>
        <taxon>Pseudomonadati</taxon>
        <taxon>Pseudomonadota</taxon>
        <taxon>Gammaproteobacteria</taxon>
        <taxon>Vibrionales</taxon>
        <taxon>Vibrionaceae</taxon>
        <taxon>Vibrio</taxon>
    </lineage>
</organism>